<feature type="region of interest" description="Disordered" evidence="1">
    <location>
        <begin position="38"/>
        <end position="66"/>
    </location>
</feature>
<name>E3NYC0_PUCGT</name>
<feature type="compositionally biased region" description="Low complexity" evidence="1">
    <location>
        <begin position="55"/>
        <end position="66"/>
    </location>
</feature>
<sequence length="267" mass="29654">MNAHLLVKELVQQNKLLKETISHFPMLTTGKEDEYCSPSFSGFGRDDSHSETDSADSSLSPTSSSASDHSAAIEVLLDLLDRQESRLDLLEQLGKSVLLESSNNSIPIFRGLRATSSHSSPPSPTTSATSSSSSSSSASVAPRNLEVDSEIDVKEWTKLVLNHLNCLKSLNSSSAATNSKEVVRFIYNKLDLEPLEFLKTLLHRNRILVLKQFPAQVPAKFRFNKDLNEPAIIPDDDLLFDFPFKLYLLRYPNALLNLLNSKFSSQK</sequence>
<feature type="region of interest" description="Disordered" evidence="1">
    <location>
        <begin position="113"/>
        <end position="141"/>
    </location>
</feature>
<accession>E3NYC0</accession>
<gene>
    <name evidence="2" type="ORF">PGTG_20525</name>
</gene>
<organism evidence="2 3">
    <name type="scientific">Puccinia graminis f. sp. tritici (strain CRL 75-36-700-3 / race SCCL)</name>
    <name type="common">Black stem rust fungus</name>
    <dbReference type="NCBI Taxonomy" id="418459"/>
    <lineage>
        <taxon>Eukaryota</taxon>
        <taxon>Fungi</taxon>
        <taxon>Dikarya</taxon>
        <taxon>Basidiomycota</taxon>
        <taxon>Pucciniomycotina</taxon>
        <taxon>Pucciniomycetes</taxon>
        <taxon>Pucciniales</taxon>
        <taxon>Pucciniaceae</taxon>
        <taxon>Puccinia</taxon>
    </lineage>
</organism>
<dbReference type="AlphaFoldDB" id="E3NYC0"/>
<dbReference type="RefSeq" id="XP_003338985.1">
    <property type="nucleotide sequence ID" value="XM_003338937.2"/>
</dbReference>
<feature type="compositionally biased region" description="Low complexity" evidence="1">
    <location>
        <begin position="114"/>
        <end position="141"/>
    </location>
</feature>
<dbReference type="HOGENOM" id="CLU_1042576_0_0_1"/>
<dbReference type="GeneID" id="10527947"/>
<evidence type="ECO:0000313" key="2">
    <source>
        <dbReference type="EMBL" id="EFP94569.1"/>
    </source>
</evidence>
<protein>
    <submittedName>
        <fullName evidence="2">Uncharacterized protein</fullName>
    </submittedName>
</protein>
<dbReference type="Proteomes" id="UP000008783">
    <property type="component" value="Unassembled WGS sequence"/>
</dbReference>
<dbReference type="InParanoid" id="E3NYC0"/>
<dbReference type="OMA" id="PPKFRFN"/>
<reference evidence="3" key="2">
    <citation type="journal article" date="2011" name="Proc. Natl. Acad. Sci. U.S.A.">
        <title>Obligate biotrophy features unraveled by the genomic analysis of rust fungi.</title>
        <authorList>
            <person name="Duplessis S."/>
            <person name="Cuomo C.A."/>
            <person name="Lin Y.-C."/>
            <person name="Aerts A."/>
            <person name="Tisserant E."/>
            <person name="Veneault-Fourrey C."/>
            <person name="Joly D.L."/>
            <person name="Hacquard S."/>
            <person name="Amselem J."/>
            <person name="Cantarel B.L."/>
            <person name="Chiu R."/>
            <person name="Coutinho P.M."/>
            <person name="Feau N."/>
            <person name="Field M."/>
            <person name="Frey P."/>
            <person name="Gelhaye E."/>
            <person name="Goldberg J."/>
            <person name="Grabherr M.G."/>
            <person name="Kodira C.D."/>
            <person name="Kohler A."/>
            <person name="Kuees U."/>
            <person name="Lindquist E.A."/>
            <person name="Lucas S.M."/>
            <person name="Mago R."/>
            <person name="Mauceli E."/>
            <person name="Morin E."/>
            <person name="Murat C."/>
            <person name="Pangilinan J.L."/>
            <person name="Park R."/>
            <person name="Pearson M."/>
            <person name="Quesneville H."/>
            <person name="Rouhier N."/>
            <person name="Sakthikumar S."/>
            <person name="Salamov A.A."/>
            <person name="Schmutz J."/>
            <person name="Selles B."/>
            <person name="Shapiro H."/>
            <person name="Tanguay P."/>
            <person name="Tuskan G.A."/>
            <person name="Henrissat B."/>
            <person name="Van de Peer Y."/>
            <person name="Rouze P."/>
            <person name="Ellis J.G."/>
            <person name="Dodds P.N."/>
            <person name="Schein J.E."/>
            <person name="Zhong S."/>
            <person name="Hamelin R.C."/>
            <person name="Grigoriev I.V."/>
            <person name="Szabo L.J."/>
            <person name="Martin F."/>
        </authorList>
    </citation>
    <scope>NUCLEOTIDE SEQUENCE [LARGE SCALE GENOMIC DNA]</scope>
    <source>
        <strain evidence="3">CRL 75-36-700-3 / race SCCL</strain>
    </source>
</reference>
<keyword evidence="3" id="KW-1185">Reference proteome</keyword>
<proteinExistence type="predicted"/>
<evidence type="ECO:0000313" key="3">
    <source>
        <dbReference type="Proteomes" id="UP000008783"/>
    </source>
</evidence>
<dbReference type="EMBL" id="DS990077">
    <property type="protein sequence ID" value="EFP94569.1"/>
    <property type="molecule type" value="Genomic_DNA"/>
</dbReference>
<dbReference type="OrthoDB" id="2507152at2759"/>
<evidence type="ECO:0000256" key="1">
    <source>
        <dbReference type="SAM" id="MobiDB-lite"/>
    </source>
</evidence>
<dbReference type="KEGG" id="pgr:PGTG_20525"/>
<dbReference type="VEuPathDB" id="FungiDB:PGTG_20525"/>
<reference key="1">
    <citation type="submission" date="2007-01" db="EMBL/GenBank/DDBJ databases">
        <title>The Genome Sequence of Puccinia graminis f. sp. tritici Strain CRL 75-36-700-3.</title>
        <authorList>
            <consortium name="The Broad Institute Genome Sequencing Platform"/>
            <person name="Birren B."/>
            <person name="Lander E."/>
            <person name="Galagan J."/>
            <person name="Nusbaum C."/>
            <person name="Devon K."/>
            <person name="Cuomo C."/>
            <person name="Jaffe D."/>
            <person name="Butler J."/>
            <person name="Alvarez P."/>
            <person name="Gnerre S."/>
            <person name="Grabherr M."/>
            <person name="Mauceli E."/>
            <person name="Brockman W."/>
            <person name="Young S."/>
            <person name="LaButti K."/>
            <person name="Sykes S."/>
            <person name="DeCaprio D."/>
            <person name="Crawford M."/>
            <person name="Koehrsen M."/>
            <person name="Engels R."/>
            <person name="Montgomery P."/>
            <person name="Pearson M."/>
            <person name="Howarth C."/>
            <person name="Larson L."/>
            <person name="White J."/>
            <person name="Zeng Q."/>
            <person name="Kodira C."/>
            <person name="Yandava C."/>
            <person name="Alvarado L."/>
            <person name="O'Leary S."/>
            <person name="Szabo L."/>
            <person name="Dean R."/>
            <person name="Schein J."/>
        </authorList>
    </citation>
    <scope>NUCLEOTIDE SEQUENCE</scope>
    <source>
        <strain>CRL 75-36-700-3</strain>
    </source>
</reference>